<evidence type="ECO:0000256" key="4">
    <source>
        <dbReference type="ARBA" id="ARBA00023242"/>
    </source>
</evidence>
<feature type="region of interest" description="Disordered" evidence="5">
    <location>
        <begin position="582"/>
        <end position="634"/>
    </location>
</feature>
<evidence type="ECO:0000256" key="3">
    <source>
        <dbReference type="ARBA" id="ARBA00022490"/>
    </source>
</evidence>
<evidence type="ECO:0000313" key="7">
    <source>
        <dbReference type="Proteomes" id="UP000827721"/>
    </source>
</evidence>
<gene>
    <name evidence="6" type="ORF">JRO89_XS12G0138300</name>
</gene>
<feature type="region of interest" description="Disordered" evidence="5">
    <location>
        <begin position="427"/>
        <end position="446"/>
    </location>
</feature>
<evidence type="ECO:0000256" key="2">
    <source>
        <dbReference type="ARBA" id="ARBA00004496"/>
    </source>
</evidence>
<keyword evidence="4" id="KW-0539">Nucleus</keyword>
<dbReference type="EMBL" id="JAFEMO010000012">
    <property type="protein sequence ID" value="KAH7554229.1"/>
    <property type="molecule type" value="Genomic_DNA"/>
</dbReference>
<protein>
    <recommendedName>
        <fullName evidence="8">IQ domain-containing protein IQM2-like</fullName>
    </recommendedName>
</protein>
<evidence type="ECO:0000313" key="6">
    <source>
        <dbReference type="EMBL" id="KAH7554229.1"/>
    </source>
</evidence>
<feature type="compositionally biased region" description="Polar residues" evidence="5">
    <location>
        <begin position="624"/>
        <end position="634"/>
    </location>
</feature>
<sequence>MGISFSCPLADFDDLDGGFEAVLLKSISFHDDDVKTALQSISFSGHDPEPSSGKPHGSEKMIIQAPISFKGRELETSLSFETPPVNMENKDFGEFNSFKDGIVGSQSQMRAYKSENALSELGDRRDQAALKLQKVYKSFRTRRQLADCAVVVEQRWWKLLDFAELKRSSISFFDIEKPESAISRWSRARTRAAKVGKGLSKDEKARKLALQHWLEAIDPRHRYGHNLQFYYVTWLHCESKQPFFYWLDVGEGREVHHERCPRSKLLQQCIKYLGPTERTVYEVAVEDGKFIYKQNGQLLDTTGGPPDAKWIFVLSTSKTLYVGQKNKGTFQHSSFLAGGATLSAGRLVVVHGILKTVWPHSGHYLPTEENFQEFMSFLKEHNVDLSNVEKNPAEDVEETITKKSNSIRKQDSETIYFEASAQEIIDSRTQDSNAAEYPSESMSRLSQRIGSKITKLKVPPRSEVFDIASAEALPQSWASTQAESPSEDGYETAEESFLSETDFMVTKKNLFDEDDSEEDESPISKDKIMERIDSHKGMKSYQLAQQLSSRWSTGAGPRIGCMRDYPSELQFWVLEQANLSPRARSGSPRTRSLFSPKVPTPTSFRREAGTLARRSPLAPEKVVVSQTATPSDIV</sequence>
<dbReference type="PANTHER" id="PTHR31250">
    <property type="entry name" value="IQ DOMAIN-CONTAINING PROTEIN IQM3"/>
    <property type="match status" value="1"/>
</dbReference>
<accession>A0ABQ8HCK9</accession>
<keyword evidence="3" id="KW-0963">Cytoplasm</keyword>
<organism evidence="6 7">
    <name type="scientific">Xanthoceras sorbifolium</name>
    <dbReference type="NCBI Taxonomy" id="99658"/>
    <lineage>
        <taxon>Eukaryota</taxon>
        <taxon>Viridiplantae</taxon>
        <taxon>Streptophyta</taxon>
        <taxon>Embryophyta</taxon>
        <taxon>Tracheophyta</taxon>
        <taxon>Spermatophyta</taxon>
        <taxon>Magnoliopsida</taxon>
        <taxon>eudicotyledons</taxon>
        <taxon>Gunneridae</taxon>
        <taxon>Pentapetalae</taxon>
        <taxon>rosids</taxon>
        <taxon>malvids</taxon>
        <taxon>Sapindales</taxon>
        <taxon>Sapindaceae</taxon>
        <taxon>Xanthoceroideae</taxon>
        <taxon>Xanthoceras</taxon>
    </lineage>
</organism>
<dbReference type="InterPro" id="IPR044159">
    <property type="entry name" value="IQM"/>
</dbReference>
<evidence type="ECO:0008006" key="8">
    <source>
        <dbReference type="Google" id="ProtNLM"/>
    </source>
</evidence>
<name>A0ABQ8HCK9_9ROSI</name>
<keyword evidence="7" id="KW-1185">Reference proteome</keyword>
<dbReference type="PANTHER" id="PTHR31250:SF38">
    <property type="entry name" value="IQ DOMAIN-CONTAINING PROTEIN IQM6"/>
    <property type="match status" value="1"/>
</dbReference>
<evidence type="ECO:0000256" key="5">
    <source>
        <dbReference type="SAM" id="MobiDB-lite"/>
    </source>
</evidence>
<comment type="subcellular location">
    <subcellularLocation>
        <location evidence="2">Cytoplasm</location>
    </subcellularLocation>
    <subcellularLocation>
        <location evidence="1">Nucleus</location>
    </subcellularLocation>
</comment>
<proteinExistence type="predicted"/>
<dbReference type="Proteomes" id="UP000827721">
    <property type="component" value="Unassembled WGS sequence"/>
</dbReference>
<evidence type="ECO:0000256" key="1">
    <source>
        <dbReference type="ARBA" id="ARBA00004123"/>
    </source>
</evidence>
<comment type="caution">
    <text evidence="6">The sequence shown here is derived from an EMBL/GenBank/DDBJ whole genome shotgun (WGS) entry which is preliminary data.</text>
</comment>
<reference evidence="6 7" key="1">
    <citation type="submission" date="2021-02" db="EMBL/GenBank/DDBJ databases">
        <title>Plant Genome Project.</title>
        <authorList>
            <person name="Zhang R.-G."/>
        </authorList>
    </citation>
    <scope>NUCLEOTIDE SEQUENCE [LARGE SCALE GENOMIC DNA]</scope>
    <source>
        <tissue evidence="6">Leaves</tissue>
    </source>
</reference>